<feature type="region of interest" description="Disordered" evidence="1">
    <location>
        <begin position="187"/>
        <end position="206"/>
    </location>
</feature>
<gene>
    <name evidence="2" type="ORF">ACFFJ2_09685</name>
</gene>
<feature type="compositionally biased region" description="Basic and acidic residues" evidence="1">
    <location>
        <begin position="129"/>
        <end position="141"/>
    </location>
</feature>
<feature type="region of interest" description="Disordered" evidence="1">
    <location>
        <begin position="46"/>
        <end position="180"/>
    </location>
</feature>
<proteinExistence type="predicted"/>
<comment type="caution">
    <text evidence="2">The sequence shown here is derived from an EMBL/GenBank/DDBJ whole genome shotgun (WGS) entry which is preliminary data.</text>
</comment>
<feature type="compositionally biased region" description="Basic and acidic residues" evidence="1">
    <location>
        <begin position="87"/>
        <end position="96"/>
    </location>
</feature>
<dbReference type="EMBL" id="JBHLXD010000013">
    <property type="protein sequence ID" value="MFC0208669.1"/>
    <property type="molecule type" value="Genomic_DNA"/>
</dbReference>
<feature type="compositionally biased region" description="Basic and acidic residues" evidence="1">
    <location>
        <begin position="111"/>
        <end position="121"/>
    </location>
</feature>
<sequence length="206" mass="22745">MAAAGAGLAVSAMLISACSGTTYGTGVTSEEQLVRDLTGALSLAPEKKEPIEYSPRPGIVKPPSTEVLPPPQESVATPENPAWPESPEERLARVRAEATANQDNPLYRPNIIRDLDNDKPRPQALSVDSRTREEQRQEFLRRRQLATQGDPTRRRYLSDPPTEYRQPAESAPVGELGEDEWKKERAAKRAAAKESGGLRRLIPWLN</sequence>
<dbReference type="RefSeq" id="WP_261522035.1">
    <property type="nucleotide sequence ID" value="NZ_JAODNW010000021.1"/>
</dbReference>
<evidence type="ECO:0008006" key="4">
    <source>
        <dbReference type="Google" id="ProtNLM"/>
    </source>
</evidence>
<evidence type="ECO:0000313" key="3">
    <source>
        <dbReference type="Proteomes" id="UP001589755"/>
    </source>
</evidence>
<dbReference type="Proteomes" id="UP001589755">
    <property type="component" value="Unassembled WGS sequence"/>
</dbReference>
<evidence type="ECO:0000313" key="2">
    <source>
        <dbReference type="EMBL" id="MFC0208669.1"/>
    </source>
</evidence>
<organism evidence="2 3">
    <name type="scientific">Chelativorans intermedius</name>
    <dbReference type="NCBI Taxonomy" id="515947"/>
    <lineage>
        <taxon>Bacteria</taxon>
        <taxon>Pseudomonadati</taxon>
        <taxon>Pseudomonadota</taxon>
        <taxon>Alphaproteobacteria</taxon>
        <taxon>Hyphomicrobiales</taxon>
        <taxon>Phyllobacteriaceae</taxon>
        <taxon>Chelativorans</taxon>
    </lineage>
</organism>
<name>A0ABV6D7Q6_9HYPH</name>
<reference evidence="2 3" key="1">
    <citation type="submission" date="2024-09" db="EMBL/GenBank/DDBJ databases">
        <authorList>
            <person name="Sun Q."/>
            <person name="Mori K."/>
        </authorList>
    </citation>
    <scope>NUCLEOTIDE SEQUENCE [LARGE SCALE GENOMIC DNA]</scope>
    <source>
        <strain evidence="2 3">CCM 8543</strain>
    </source>
</reference>
<evidence type="ECO:0000256" key="1">
    <source>
        <dbReference type="SAM" id="MobiDB-lite"/>
    </source>
</evidence>
<accession>A0ABV6D7Q6</accession>
<keyword evidence="3" id="KW-1185">Reference proteome</keyword>
<protein>
    <recommendedName>
        <fullName evidence="4">Lipoprotein</fullName>
    </recommendedName>
</protein>